<dbReference type="EMBL" id="MCFI01000027">
    <property type="protein sequence ID" value="ORY75112.1"/>
    <property type="molecule type" value="Genomic_DNA"/>
</dbReference>
<proteinExistence type="predicted"/>
<dbReference type="RefSeq" id="XP_040722222.1">
    <property type="nucleotide sequence ID" value="XM_040870182.1"/>
</dbReference>
<evidence type="ECO:0000313" key="2">
    <source>
        <dbReference type="EMBL" id="ORY75111.1"/>
    </source>
</evidence>
<comment type="caution">
    <text evidence="3">The sequence shown here is derived from an EMBL/GenBank/DDBJ whole genome shotgun (WGS) entry which is preliminary data.</text>
</comment>
<dbReference type="AlphaFoldDB" id="A0A1Y2EU71"/>
<name>A0A1Y2EU71_PROLT</name>
<dbReference type="GeneID" id="63786781"/>
<evidence type="ECO:0000313" key="3">
    <source>
        <dbReference type="EMBL" id="ORY75112.1"/>
    </source>
</evidence>
<organism evidence="3 4">
    <name type="scientific">Protomyces lactucae-debilis</name>
    <dbReference type="NCBI Taxonomy" id="2754530"/>
    <lineage>
        <taxon>Eukaryota</taxon>
        <taxon>Fungi</taxon>
        <taxon>Dikarya</taxon>
        <taxon>Ascomycota</taxon>
        <taxon>Taphrinomycotina</taxon>
        <taxon>Taphrinomycetes</taxon>
        <taxon>Taphrinales</taxon>
        <taxon>Protomycetaceae</taxon>
        <taxon>Protomyces</taxon>
    </lineage>
</organism>
<dbReference type="EMBL" id="MCFI01000027">
    <property type="protein sequence ID" value="ORY75111.1"/>
    <property type="molecule type" value="Genomic_DNA"/>
</dbReference>
<protein>
    <submittedName>
        <fullName evidence="3">Uncharacterized protein</fullName>
    </submittedName>
</protein>
<reference evidence="3 4" key="1">
    <citation type="submission" date="2016-07" db="EMBL/GenBank/DDBJ databases">
        <title>Pervasive Adenine N6-methylation of Active Genes in Fungi.</title>
        <authorList>
            <consortium name="DOE Joint Genome Institute"/>
            <person name="Mondo S.J."/>
            <person name="Dannebaum R.O."/>
            <person name="Kuo R.C."/>
            <person name="Labutti K."/>
            <person name="Haridas S."/>
            <person name="Kuo A."/>
            <person name="Salamov A."/>
            <person name="Ahrendt S.R."/>
            <person name="Lipzen A."/>
            <person name="Sullivan W."/>
            <person name="Andreopoulos W.B."/>
            <person name="Clum A."/>
            <person name="Lindquist E."/>
            <person name="Daum C."/>
            <person name="Ramamoorthy G.K."/>
            <person name="Gryganskyi A."/>
            <person name="Culley D."/>
            <person name="Magnuson J.K."/>
            <person name="James T.Y."/>
            <person name="O'Malley M.A."/>
            <person name="Stajich J.E."/>
            <person name="Spatafora J.W."/>
            <person name="Visel A."/>
            <person name="Grigoriev I.V."/>
        </authorList>
    </citation>
    <scope>NUCLEOTIDE SEQUENCE [LARGE SCALE GENOMIC DNA]</scope>
    <source>
        <strain evidence="3 4">12-1054</strain>
    </source>
</reference>
<dbReference type="EMBL" id="MCFI01000027">
    <property type="protein sequence ID" value="ORY75110.1"/>
    <property type="molecule type" value="Genomic_DNA"/>
</dbReference>
<keyword evidence="4" id="KW-1185">Reference proteome</keyword>
<dbReference type="Proteomes" id="UP000193685">
    <property type="component" value="Unassembled WGS sequence"/>
</dbReference>
<gene>
    <name evidence="1" type="ORF">BCR37DRAFT_384159</name>
    <name evidence="2" type="ORF">BCR37DRAFT_384161</name>
    <name evidence="3" type="ORF">BCR37DRAFT_384163</name>
</gene>
<accession>A0A1Y2EU71</accession>
<sequence>MADRNEIHGLDCATKMPAGCLSSRRCCRGGRSGLRLSLTRWLCGTHSRQSHSTLQLRYS</sequence>
<evidence type="ECO:0000313" key="4">
    <source>
        <dbReference type="Proteomes" id="UP000193685"/>
    </source>
</evidence>
<evidence type="ECO:0000313" key="1">
    <source>
        <dbReference type="EMBL" id="ORY75110.1"/>
    </source>
</evidence>